<name>A0A0A2AFB7_PROMR</name>
<dbReference type="PROSITE" id="PS51918">
    <property type="entry name" value="RADICAL_SAM"/>
    <property type="match status" value="1"/>
</dbReference>
<gene>
    <name evidence="8" type="ORF">EU98_1828</name>
</gene>
<evidence type="ECO:0000256" key="1">
    <source>
        <dbReference type="ARBA" id="ARBA00001966"/>
    </source>
</evidence>
<organism evidence="8 9">
    <name type="scientific">Prochlorococcus marinus str. MIT 9314</name>
    <dbReference type="NCBI Taxonomy" id="167548"/>
    <lineage>
        <taxon>Bacteria</taxon>
        <taxon>Bacillati</taxon>
        <taxon>Cyanobacteriota</taxon>
        <taxon>Cyanophyceae</taxon>
        <taxon>Synechococcales</taxon>
        <taxon>Prochlorococcaceae</taxon>
        <taxon>Prochlorococcus</taxon>
    </lineage>
</organism>
<dbReference type="PANTHER" id="PTHR11228">
    <property type="entry name" value="RADICAL SAM DOMAIN PROTEIN"/>
    <property type="match status" value="1"/>
</dbReference>
<dbReference type="InterPro" id="IPR007197">
    <property type="entry name" value="rSAM"/>
</dbReference>
<accession>A0A0A2AFB7</accession>
<evidence type="ECO:0000256" key="6">
    <source>
        <dbReference type="ARBA" id="ARBA00023014"/>
    </source>
</evidence>
<protein>
    <submittedName>
        <fullName evidence="8">Tungsten-containing aldehyde ferredoxin oxidoreductase cofactor modifying protein</fullName>
    </submittedName>
</protein>
<keyword evidence="2" id="KW-0004">4Fe-4S</keyword>
<evidence type="ECO:0000256" key="4">
    <source>
        <dbReference type="ARBA" id="ARBA00022723"/>
    </source>
</evidence>
<dbReference type="eggNOG" id="COG0535">
    <property type="taxonomic scope" value="Bacteria"/>
</dbReference>
<dbReference type="SUPFAM" id="SSF102114">
    <property type="entry name" value="Radical SAM enzymes"/>
    <property type="match status" value="1"/>
</dbReference>
<dbReference type="InterPro" id="IPR023885">
    <property type="entry name" value="4Fe4S-binding_SPASM_dom"/>
</dbReference>
<dbReference type="GO" id="GO:0003824">
    <property type="term" value="F:catalytic activity"/>
    <property type="evidence" value="ECO:0007669"/>
    <property type="project" value="InterPro"/>
</dbReference>
<dbReference type="SFLD" id="SFLDS00029">
    <property type="entry name" value="Radical_SAM"/>
    <property type="match status" value="1"/>
</dbReference>
<dbReference type="GO" id="GO:0051536">
    <property type="term" value="F:iron-sulfur cluster binding"/>
    <property type="evidence" value="ECO:0007669"/>
    <property type="project" value="UniProtKB-KW"/>
</dbReference>
<comment type="caution">
    <text evidence="8">The sequence shown here is derived from an EMBL/GenBank/DDBJ whole genome shotgun (WGS) entry which is preliminary data.</text>
</comment>
<dbReference type="AlphaFoldDB" id="A0A0A2AFB7"/>
<dbReference type="PANTHER" id="PTHR11228:SF34">
    <property type="entry name" value="TUNGSTEN-CONTAINING ALDEHYDE FERREDOXIN OXIDOREDUCTASE COFACTOR MODIFYING PROTEIN"/>
    <property type="match status" value="1"/>
</dbReference>
<comment type="cofactor">
    <cofactor evidence="1">
        <name>[4Fe-4S] cluster</name>
        <dbReference type="ChEBI" id="CHEBI:49883"/>
    </cofactor>
</comment>
<dbReference type="InterPro" id="IPR013785">
    <property type="entry name" value="Aldolase_TIM"/>
</dbReference>
<evidence type="ECO:0000259" key="7">
    <source>
        <dbReference type="PROSITE" id="PS51918"/>
    </source>
</evidence>
<dbReference type="RefSeq" id="WP_052045517.1">
    <property type="nucleotide sequence ID" value="NZ_JNAO01000013.1"/>
</dbReference>
<feature type="domain" description="Radical SAM core" evidence="7">
    <location>
        <begin position="23"/>
        <end position="251"/>
    </location>
</feature>
<dbReference type="GO" id="GO:0046872">
    <property type="term" value="F:metal ion binding"/>
    <property type="evidence" value="ECO:0007669"/>
    <property type="project" value="UniProtKB-KW"/>
</dbReference>
<dbReference type="Proteomes" id="UP000030533">
    <property type="component" value="Unassembled WGS sequence"/>
</dbReference>
<reference evidence="9" key="1">
    <citation type="journal article" date="2014" name="Sci. Data">
        <title>Genomes of diverse isolates of the marine cyanobacterium Prochlorococcus.</title>
        <authorList>
            <person name="Biller S."/>
            <person name="Berube P."/>
            <person name="Thompson J."/>
            <person name="Kelly L."/>
            <person name="Roggensack S."/>
            <person name="Awad L."/>
            <person name="Roache-Johnson K."/>
            <person name="Ding H."/>
            <person name="Giovannoni S.J."/>
            <person name="Moore L.R."/>
            <person name="Chisholm S.W."/>
        </authorList>
    </citation>
    <scope>NUCLEOTIDE SEQUENCE [LARGE SCALE GENOMIC DNA]</scope>
    <source>
        <strain evidence="9">MIT 9314</strain>
    </source>
</reference>
<keyword evidence="6" id="KW-0411">Iron-sulfur</keyword>
<dbReference type="InterPro" id="IPR034391">
    <property type="entry name" value="AdoMet-like_SPASM_containing"/>
</dbReference>
<dbReference type="EMBL" id="JNAO01000013">
    <property type="protein sequence ID" value="KGG00296.1"/>
    <property type="molecule type" value="Genomic_DNA"/>
</dbReference>
<evidence type="ECO:0000256" key="5">
    <source>
        <dbReference type="ARBA" id="ARBA00023004"/>
    </source>
</evidence>
<dbReference type="STRING" id="167548.EU98_1828"/>
<sequence length="331" mass="38423">MAAELKAQHNFQSRISLSESIPLSTPLVVYVEVSSFCNLSCGFCPQHLSPNEVPKNRMHLERFEDMCKQIKKFPELPKLIRFCGIGDSLTNTHFVEMLQIANKYKIGERLQLITNGVLLQNKVNHEIINLLDQIVVSIEGLSDEDYFKFANRKVNFNKHVENLKFLCSQKDRRAKFNIKIHSGAVQNQERLDFFHKTFHFADEIFVENLVNLWPELESDMGVNETKQHRFLKKEAEKVIACPQIFKSLQVNANGVVVPCCIDWSAKNNLGNIDKKSLVDIWNSEILRDLRIKHLRGERDTFLPCKECTMNEFSEFDTIDHQRDQILERIST</sequence>
<dbReference type="InterPro" id="IPR050377">
    <property type="entry name" value="Radical_SAM_PqqE_MftC-like"/>
</dbReference>
<keyword evidence="3" id="KW-0949">S-adenosyl-L-methionine</keyword>
<evidence type="ECO:0000313" key="9">
    <source>
        <dbReference type="Proteomes" id="UP000030533"/>
    </source>
</evidence>
<keyword evidence="4" id="KW-0479">Metal-binding</keyword>
<dbReference type="CDD" id="cd01335">
    <property type="entry name" value="Radical_SAM"/>
    <property type="match status" value="1"/>
</dbReference>
<proteinExistence type="predicted"/>
<dbReference type="InterPro" id="IPR058240">
    <property type="entry name" value="rSAM_sf"/>
</dbReference>
<dbReference type="Pfam" id="PF04055">
    <property type="entry name" value="Radical_SAM"/>
    <property type="match status" value="1"/>
</dbReference>
<dbReference type="SFLD" id="SFLDG01387">
    <property type="entry name" value="BtrN-like_SPASM_domain_contain"/>
    <property type="match status" value="1"/>
</dbReference>
<evidence type="ECO:0000256" key="2">
    <source>
        <dbReference type="ARBA" id="ARBA00022485"/>
    </source>
</evidence>
<evidence type="ECO:0000313" key="8">
    <source>
        <dbReference type="EMBL" id="KGG00296.1"/>
    </source>
</evidence>
<dbReference type="SFLD" id="SFLDG01067">
    <property type="entry name" value="SPASM/twitch_domain_containing"/>
    <property type="match status" value="1"/>
</dbReference>
<dbReference type="Gene3D" id="3.20.20.70">
    <property type="entry name" value="Aldolase class I"/>
    <property type="match status" value="1"/>
</dbReference>
<keyword evidence="5" id="KW-0408">Iron</keyword>
<dbReference type="Pfam" id="PF13186">
    <property type="entry name" value="SPASM"/>
    <property type="match status" value="1"/>
</dbReference>
<evidence type="ECO:0000256" key="3">
    <source>
        <dbReference type="ARBA" id="ARBA00022691"/>
    </source>
</evidence>